<dbReference type="RefSeq" id="WP_129921375.1">
    <property type="nucleotide sequence ID" value="NZ_SEWE01000022.1"/>
</dbReference>
<keyword evidence="2" id="KW-0472">Membrane</keyword>
<evidence type="ECO:0000313" key="8">
    <source>
        <dbReference type="EMBL" id="RYU79059.1"/>
    </source>
</evidence>
<keyword evidence="3" id="KW-0998">Cell outer membrane</keyword>
<protein>
    <submittedName>
        <fullName evidence="8">TonB-dependent receptor</fullName>
    </submittedName>
</protein>
<feature type="domain" description="Outer membrane protein beta-barrel" evidence="7">
    <location>
        <begin position="406"/>
        <end position="797"/>
    </location>
</feature>
<evidence type="ECO:0000256" key="3">
    <source>
        <dbReference type="ARBA" id="ARBA00023237"/>
    </source>
</evidence>
<evidence type="ECO:0000256" key="4">
    <source>
        <dbReference type="SAM" id="MobiDB-lite"/>
    </source>
</evidence>
<sequence>MKPLVSGRARRWPRPLMLVLLTLFGALQARAQTRATLTGTVQTAAGAAVEFATVTLHRPDSVVVKTEFSDEKGAFRFEQVPAGRYLVSTAQVGFVRRWTGPVELPAAGLALPVIALQASGATALKEVTVVGQKPLFERQADRTVVNVEGSTLAAGNTSLDVLARSPGVTVDGNDNLALRGKQGLLVLIDGKRQPMRGTELADYLRALPADQLKSIELITNPPAKYDAQGGAGIIAINLKKDQRQGTNGSVNAAYGRGYYGKFNGGLSMNHKQKDLNLFGSYSYANRNGLAKLDIHRDFYAAQDGGQRRLIGSSDQVNRLYPESISNSFKVGADYNLSEKTVVGAVLTGLDSRIVRMPGTNFTTLYAADGTVRDRYAGTLHRSFSSPNGAANLNFKHTFAPDSAGSAELTADADYARYRTSRLQDVTTVYALSGLPTKLVNSDQRGTLTIQSAKADYTRPLTKEARLEAGTKFSRVSSDNDVRFDNTVEGVRTPDLNLSNRFTYDERISAAYLNFNRSFGKLSAQAGLRGEQTAATGRQVVGDSSFSRRYFQLFPSASLKQTLNDRHEVSVSLSRRIDRPSYSQLNPFRVIVDPTTFGSGNPNLRPQTSYNIELNHTFKQKFTTGLSYSNTRNPIIDVVQPETDSTVLSTHVNLGRQHYYALTLTAPVEVAKWWTVYNNGVFYYNRFTGALAGTALNRGRMAYTLSSNSTFTFGKGWSAEVNGMYQSREQYGFFDLRPNGQLSLGVQKAVWDRKGTLKLNATDILFTNKTRAISAYDNYVERFYQRGDQRIVTLAFSYRFGNDKLAPSRRRSGGAEDEKRRAGGQ</sequence>
<gene>
    <name evidence="8" type="ORF">EWM57_11905</name>
</gene>
<dbReference type="EMBL" id="SEWE01000022">
    <property type="protein sequence ID" value="RYU79059.1"/>
    <property type="molecule type" value="Genomic_DNA"/>
</dbReference>
<dbReference type="SUPFAM" id="SSF56935">
    <property type="entry name" value="Porins"/>
    <property type="match status" value="1"/>
</dbReference>
<dbReference type="Gene3D" id="2.40.170.20">
    <property type="entry name" value="TonB-dependent receptor, beta-barrel domain"/>
    <property type="match status" value="1"/>
</dbReference>
<name>A0A4V1ZAP3_9BACT</name>
<dbReference type="Pfam" id="PF14905">
    <property type="entry name" value="OMP_b-brl_3"/>
    <property type="match status" value="1"/>
</dbReference>
<dbReference type="OrthoDB" id="905812at2"/>
<keyword evidence="8" id="KW-0675">Receptor</keyword>
<evidence type="ECO:0000313" key="9">
    <source>
        <dbReference type="Proteomes" id="UP000294155"/>
    </source>
</evidence>
<keyword evidence="5" id="KW-0732">Signal</keyword>
<dbReference type="PANTHER" id="PTHR40980">
    <property type="entry name" value="PLUG DOMAIN-CONTAINING PROTEIN"/>
    <property type="match status" value="1"/>
</dbReference>
<dbReference type="SUPFAM" id="SSF49452">
    <property type="entry name" value="Starch-binding domain-like"/>
    <property type="match status" value="1"/>
</dbReference>
<organism evidence="8 9">
    <name type="scientific">Hymenobacter persicinus</name>
    <dbReference type="NCBI Taxonomy" id="2025506"/>
    <lineage>
        <taxon>Bacteria</taxon>
        <taxon>Pseudomonadati</taxon>
        <taxon>Bacteroidota</taxon>
        <taxon>Cytophagia</taxon>
        <taxon>Cytophagales</taxon>
        <taxon>Hymenobacteraceae</taxon>
        <taxon>Hymenobacter</taxon>
    </lineage>
</organism>
<evidence type="ECO:0000256" key="2">
    <source>
        <dbReference type="ARBA" id="ARBA00023136"/>
    </source>
</evidence>
<dbReference type="PANTHER" id="PTHR40980:SF4">
    <property type="entry name" value="TONB-DEPENDENT RECEPTOR-LIKE BETA-BARREL DOMAIN-CONTAINING PROTEIN"/>
    <property type="match status" value="1"/>
</dbReference>
<dbReference type="InterPro" id="IPR013784">
    <property type="entry name" value="Carb-bd-like_fold"/>
</dbReference>
<dbReference type="Pfam" id="PF13620">
    <property type="entry name" value="CarboxypepD_reg"/>
    <property type="match status" value="1"/>
</dbReference>
<dbReference type="Pfam" id="PF07715">
    <property type="entry name" value="Plug"/>
    <property type="match status" value="1"/>
</dbReference>
<evidence type="ECO:0000259" key="7">
    <source>
        <dbReference type="Pfam" id="PF14905"/>
    </source>
</evidence>
<dbReference type="AlphaFoldDB" id="A0A4V1ZAP3"/>
<feature type="chain" id="PRO_5021030183" evidence="5">
    <location>
        <begin position="32"/>
        <end position="824"/>
    </location>
</feature>
<evidence type="ECO:0000256" key="5">
    <source>
        <dbReference type="SAM" id="SignalP"/>
    </source>
</evidence>
<feature type="signal peptide" evidence="5">
    <location>
        <begin position="1"/>
        <end position="31"/>
    </location>
</feature>
<reference evidence="8 9" key="1">
    <citation type="submission" date="2019-02" db="EMBL/GenBank/DDBJ databases">
        <title>Bacterial novel species isolated from soil.</title>
        <authorList>
            <person name="Jung H.-Y."/>
        </authorList>
    </citation>
    <scope>NUCLEOTIDE SEQUENCE [LARGE SCALE GENOMIC DNA]</scope>
    <source>
        <strain evidence="8 9">1-3-3-3</strain>
    </source>
</reference>
<dbReference type="GO" id="GO:0009279">
    <property type="term" value="C:cell outer membrane"/>
    <property type="evidence" value="ECO:0007669"/>
    <property type="project" value="UniProtKB-SubCell"/>
</dbReference>
<proteinExistence type="predicted"/>
<dbReference type="InterPro" id="IPR012910">
    <property type="entry name" value="Plug_dom"/>
</dbReference>
<dbReference type="InterPro" id="IPR037066">
    <property type="entry name" value="Plug_dom_sf"/>
</dbReference>
<dbReference type="Gene3D" id="2.170.130.10">
    <property type="entry name" value="TonB-dependent receptor, plug domain"/>
    <property type="match status" value="1"/>
</dbReference>
<dbReference type="Proteomes" id="UP000294155">
    <property type="component" value="Unassembled WGS sequence"/>
</dbReference>
<keyword evidence="9" id="KW-1185">Reference proteome</keyword>
<evidence type="ECO:0000256" key="1">
    <source>
        <dbReference type="ARBA" id="ARBA00004442"/>
    </source>
</evidence>
<feature type="region of interest" description="Disordered" evidence="4">
    <location>
        <begin position="805"/>
        <end position="824"/>
    </location>
</feature>
<dbReference type="GO" id="GO:0030246">
    <property type="term" value="F:carbohydrate binding"/>
    <property type="evidence" value="ECO:0007669"/>
    <property type="project" value="InterPro"/>
</dbReference>
<feature type="compositionally biased region" description="Basic and acidic residues" evidence="4">
    <location>
        <begin position="812"/>
        <end position="824"/>
    </location>
</feature>
<comment type="subcellular location">
    <subcellularLocation>
        <location evidence="1">Cell outer membrane</location>
    </subcellularLocation>
</comment>
<dbReference type="InterPro" id="IPR036942">
    <property type="entry name" value="Beta-barrel_TonB_sf"/>
</dbReference>
<accession>A0A4V1ZAP3</accession>
<feature type="domain" description="TonB-dependent receptor plug" evidence="6">
    <location>
        <begin position="142"/>
        <end position="232"/>
    </location>
</feature>
<comment type="caution">
    <text evidence="8">The sequence shown here is derived from an EMBL/GenBank/DDBJ whole genome shotgun (WGS) entry which is preliminary data.</text>
</comment>
<evidence type="ECO:0000259" key="6">
    <source>
        <dbReference type="Pfam" id="PF07715"/>
    </source>
</evidence>
<dbReference type="InterPro" id="IPR041700">
    <property type="entry name" value="OMP_b-brl_3"/>
</dbReference>